<protein>
    <recommendedName>
        <fullName evidence="5">Lipoxygenase domain-containing protein</fullName>
    </recommendedName>
</protein>
<dbReference type="Proteomes" id="UP001642484">
    <property type="component" value="Unassembled WGS sequence"/>
</dbReference>
<keyword evidence="7" id="KW-1185">Reference proteome</keyword>
<keyword evidence="4" id="KW-0812">Transmembrane</keyword>
<dbReference type="SUPFAM" id="SSF48484">
    <property type="entry name" value="Lipoxigenase"/>
    <property type="match status" value="1"/>
</dbReference>
<dbReference type="InterPro" id="IPR036226">
    <property type="entry name" value="LipOase_C_sf"/>
</dbReference>
<evidence type="ECO:0000256" key="1">
    <source>
        <dbReference type="ARBA" id="ARBA00022723"/>
    </source>
</evidence>
<evidence type="ECO:0000313" key="6">
    <source>
        <dbReference type="EMBL" id="CAK9104845.1"/>
    </source>
</evidence>
<evidence type="ECO:0000256" key="3">
    <source>
        <dbReference type="ARBA" id="ARBA00023002"/>
    </source>
</evidence>
<feature type="domain" description="Lipoxygenase" evidence="5">
    <location>
        <begin position="272"/>
        <end position="474"/>
    </location>
</feature>
<dbReference type="InterPro" id="IPR000907">
    <property type="entry name" value="LipOase"/>
</dbReference>
<keyword evidence="4" id="KW-0472">Membrane</keyword>
<keyword evidence="4" id="KW-1133">Transmembrane helix</keyword>
<dbReference type="PANTHER" id="PTHR11771">
    <property type="entry name" value="LIPOXYGENASE"/>
    <property type="match status" value="1"/>
</dbReference>
<keyword evidence="3" id="KW-0560">Oxidoreductase</keyword>
<proteinExistence type="predicted"/>
<reference evidence="6 7" key="1">
    <citation type="submission" date="2024-02" db="EMBL/GenBank/DDBJ databases">
        <authorList>
            <person name="Chen Y."/>
            <person name="Shah S."/>
            <person name="Dougan E. K."/>
            <person name="Thang M."/>
            <person name="Chan C."/>
        </authorList>
    </citation>
    <scope>NUCLEOTIDE SEQUENCE [LARGE SCALE GENOMIC DNA]</scope>
</reference>
<feature type="transmembrane region" description="Helical" evidence="4">
    <location>
        <begin position="35"/>
        <end position="56"/>
    </location>
</feature>
<name>A0ABP0RYQ1_9DINO</name>
<sequence length="638" mass="72222">MSEAEKLLLVEEGRAVARGPAGKGWPVMQPLENPRTLFCFPWIFCVPLPGIALYILTGFSMWVLAQVLLVAFLIVGLPLCCCRVYLWFWGCWPFFWPTDVYEKILYLAHFNSVRSHVPPNAGPEFMPVSGLKPRGELAKGLLDYALFLRVPFATAEEFGNVDEPTFIEKAISSLPEREHFETFGRDENPVEFVMKQMSSIYPDIYQEWPDKLSDHALARFCLHGIGAHRVDTEVRDGQKLFVVRTNPLSILPVNDGFERYGGDAYFDQSWNPVMIVDSGMGPLRDDGTQKTVTTKPGDSGWERAKFRFRSSLFTLVTLVDHLYDIHLQRANLFVTALREQMSRDHPIRRFMAPFTYNTIFVNDNAFHNLIREGGLGPRCFALTEQGFALAFAAAPSLVIGAGAGEGGKTILFRPEYVEYLKKKGIDTVYWRQSLQLYDIFLRFVVGYLECYYPKKEDLANDPEMKAAARQYFHQLEYVSPSMLGRPGNDHVLQQRELTVTPDEAFMFYAKWLAQIMLDVTAGHEQAGAVEVYAQDASWCAFRWGIGQSCGTKQTATATALLMSFTNKKMPKLLDDWTHLFPPPISGDPKAVFQKFQDELVAMASSCDAYNAASSTRPYPECFPMYVNNPKLLEVSVSL</sequence>
<comment type="caution">
    <text evidence="6">The sequence shown here is derived from an EMBL/GenBank/DDBJ whole genome shotgun (WGS) entry which is preliminary data.</text>
</comment>
<dbReference type="InterPro" id="IPR013819">
    <property type="entry name" value="LipOase_C"/>
</dbReference>
<gene>
    <name evidence="6" type="ORF">CCMP2556_LOCUS49116</name>
</gene>
<evidence type="ECO:0000259" key="5">
    <source>
        <dbReference type="PROSITE" id="PS51393"/>
    </source>
</evidence>
<organism evidence="6 7">
    <name type="scientific">Durusdinium trenchii</name>
    <dbReference type="NCBI Taxonomy" id="1381693"/>
    <lineage>
        <taxon>Eukaryota</taxon>
        <taxon>Sar</taxon>
        <taxon>Alveolata</taxon>
        <taxon>Dinophyceae</taxon>
        <taxon>Suessiales</taxon>
        <taxon>Symbiodiniaceae</taxon>
        <taxon>Durusdinium</taxon>
    </lineage>
</organism>
<evidence type="ECO:0000256" key="4">
    <source>
        <dbReference type="SAM" id="Phobius"/>
    </source>
</evidence>
<evidence type="ECO:0000256" key="2">
    <source>
        <dbReference type="ARBA" id="ARBA00022964"/>
    </source>
</evidence>
<keyword evidence="2" id="KW-0223">Dioxygenase</keyword>
<keyword evidence="1" id="KW-0479">Metal-binding</keyword>
<dbReference type="Gene3D" id="1.20.245.10">
    <property type="entry name" value="Lipoxygenase-1, Domain 5"/>
    <property type="match status" value="1"/>
</dbReference>
<dbReference type="PROSITE" id="PS51393">
    <property type="entry name" value="LIPOXYGENASE_3"/>
    <property type="match status" value="1"/>
</dbReference>
<dbReference type="EMBL" id="CAXAMN010026672">
    <property type="protein sequence ID" value="CAK9104845.1"/>
    <property type="molecule type" value="Genomic_DNA"/>
</dbReference>
<dbReference type="Pfam" id="PF00305">
    <property type="entry name" value="Lipoxygenase"/>
    <property type="match status" value="1"/>
</dbReference>
<evidence type="ECO:0000313" key="7">
    <source>
        <dbReference type="Proteomes" id="UP001642484"/>
    </source>
</evidence>
<accession>A0ABP0RYQ1</accession>
<feature type="transmembrane region" description="Helical" evidence="4">
    <location>
        <begin position="63"/>
        <end position="88"/>
    </location>
</feature>